<keyword evidence="7" id="KW-1185">Reference proteome</keyword>
<name>A0AA88HHQ5_ARTSF</name>
<comment type="subcellular location">
    <subcellularLocation>
        <location evidence="1">Mitochondrion</location>
    </subcellularLocation>
</comment>
<dbReference type="EMBL" id="JAVRJZ010000017">
    <property type="protein sequence ID" value="KAK2709218.1"/>
    <property type="molecule type" value="Genomic_DNA"/>
</dbReference>
<comment type="similarity">
    <text evidence="2">Belongs to the misato family.</text>
</comment>
<dbReference type="InterPro" id="IPR029209">
    <property type="entry name" value="DML1/Misato_tubulin"/>
</dbReference>
<keyword evidence="3" id="KW-0496">Mitochondrion</keyword>
<evidence type="ECO:0000313" key="6">
    <source>
        <dbReference type="EMBL" id="KAK2709218.1"/>
    </source>
</evidence>
<gene>
    <name evidence="6" type="ORF">QYM36_013024</name>
</gene>
<dbReference type="EMBL" id="JAVRJZ010000017">
    <property type="protein sequence ID" value="KAK2709220.1"/>
    <property type="molecule type" value="Genomic_DNA"/>
</dbReference>
<proteinExistence type="inferred from homology"/>
<feature type="domain" description="Misato Segment II tubulin-like" evidence="4">
    <location>
        <begin position="3"/>
        <end position="116"/>
    </location>
</feature>
<dbReference type="EMBL" id="JAVRJZ010000017">
    <property type="protein sequence ID" value="KAK2709219.1"/>
    <property type="molecule type" value="Genomic_DNA"/>
</dbReference>
<evidence type="ECO:0000313" key="7">
    <source>
        <dbReference type="Proteomes" id="UP001187531"/>
    </source>
</evidence>
<dbReference type="GO" id="GO:0005739">
    <property type="term" value="C:mitochondrion"/>
    <property type="evidence" value="ECO:0007669"/>
    <property type="project" value="UniProtKB-SubCell"/>
</dbReference>
<dbReference type="Pfam" id="PF14881">
    <property type="entry name" value="Tubulin_3"/>
    <property type="match status" value="1"/>
</dbReference>
<comment type="caution">
    <text evidence="6">The sequence shown here is derived from an EMBL/GenBank/DDBJ whole genome shotgun (WGS) entry which is preliminary data.</text>
</comment>
<dbReference type="InterPro" id="IPR036525">
    <property type="entry name" value="Tubulin/FtsZ_GTPase_sf"/>
</dbReference>
<evidence type="ECO:0000259" key="4">
    <source>
        <dbReference type="Pfam" id="PF10644"/>
    </source>
</evidence>
<evidence type="ECO:0000259" key="5">
    <source>
        <dbReference type="Pfam" id="PF14881"/>
    </source>
</evidence>
<dbReference type="Proteomes" id="UP001187531">
    <property type="component" value="Unassembled WGS sequence"/>
</dbReference>
<dbReference type="GO" id="GO:0007005">
    <property type="term" value="P:mitochondrion organization"/>
    <property type="evidence" value="ECO:0007669"/>
    <property type="project" value="InterPro"/>
</dbReference>
<protein>
    <submittedName>
        <fullName evidence="6">Uncharacterized protein</fullName>
    </submittedName>
</protein>
<dbReference type="InterPro" id="IPR049942">
    <property type="entry name" value="DML1/Misato"/>
</dbReference>
<dbReference type="Pfam" id="PF10644">
    <property type="entry name" value="Misat_Tub_SegII"/>
    <property type="match status" value="1"/>
</dbReference>
<sequence>MGEIITLQIGGYSNHIGSHFWNIQEDNFIYKTDRKYQTTSSVNHDVLFQEGQTLQKETTYIPRLVCVDLKGGLGSMPQEGILYKGKDIGKTSYWEGKVEIHKGEKSQKNPYLLGLEEAEQKAFGKLSSPSNEKDFCSGDSDISSTTGNRNLESHIKVWTDYLRPHFHPKSILLTKEFEYQSPAKPFNFFDSGVLEWNKSYLGEDIEDSLRFFAEGCDVLQGFQLLFDAHDGFSGVAEKTLELIHEEYGKKTTHAFPVMPSRFSSDTQEKAKVRLINIALSFNSCIEHTFFTPLTLAKTYGLSAGKGVSYVNYIDSCDYHTSAIIASALDTLTLPYRLKNSNVRWEELLNLFSQSDRKLSTLNVQFPFVMNEDESLLELLGKSQEDVWTTLCPSSKSNAVFSQSIVFRGLQDSKRRRSLCVSNDHKMGLRRDESIEEAVQRCYLNKFPQTLNSIKVVDLPLKTSSPFPQFFVKSVSSTGYISNKERPGSEGVNSIPMGLSLQSGEACQSTLDILLQDIESFGLSNQLSHIRAKSFRTSFNLENDEWKEIMEKIDCYKGLYT</sequence>
<feature type="domain" description="DML1/Misato tubulin" evidence="5">
    <location>
        <begin position="153"/>
        <end position="337"/>
    </location>
</feature>
<dbReference type="PANTHER" id="PTHR13391">
    <property type="entry name" value="MITOCHONDRIAL DISTRIBUTION REGULATOR MISATO"/>
    <property type="match status" value="1"/>
</dbReference>
<organism evidence="6 7">
    <name type="scientific">Artemia franciscana</name>
    <name type="common">Brine shrimp</name>
    <name type="synonym">Artemia sanfranciscana</name>
    <dbReference type="NCBI Taxonomy" id="6661"/>
    <lineage>
        <taxon>Eukaryota</taxon>
        <taxon>Metazoa</taxon>
        <taxon>Ecdysozoa</taxon>
        <taxon>Arthropoda</taxon>
        <taxon>Crustacea</taxon>
        <taxon>Branchiopoda</taxon>
        <taxon>Anostraca</taxon>
        <taxon>Artemiidae</taxon>
        <taxon>Artemia</taxon>
    </lineage>
</organism>
<dbReference type="PANTHER" id="PTHR13391:SF0">
    <property type="entry name" value="PROTEIN MISATO HOMOLOG 1"/>
    <property type="match status" value="1"/>
</dbReference>
<dbReference type="SUPFAM" id="SSF52490">
    <property type="entry name" value="Tubulin nucleotide-binding domain-like"/>
    <property type="match status" value="1"/>
</dbReference>
<dbReference type="Gene3D" id="3.40.50.1440">
    <property type="entry name" value="Tubulin/FtsZ, GTPase domain"/>
    <property type="match status" value="1"/>
</dbReference>
<dbReference type="CDD" id="cd06060">
    <property type="entry name" value="misato"/>
    <property type="match status" value="1"/>
</dbReference>
<dbReference type="AlphaFoldDB" id="A0AA88HHQ5"/>
<accession>A0AA88HHQ5</accession>
<reference evidence="6" key="1">
    <citation type="submission" date="2023-07" db="EMBL/GenBank/DDBJ databases">
        <title>Chromosome-level genome assembly of Artemia franciscana.</title>
        <authorList>
            <person name="Jo E."/>
        </authorList>
    </citation>
    <scope>NUCLEOTIDE SEQUENCE</scope>
    <source>
        <tissue evidence="6">Whole body</tissue>
    </source>
</reference>
<dbReference type="InterPro" id="IPR019605">
    <property type="entry name" value="Misato_II_tubulin-like"/>
</dbReference>
<evidence type="ECO:0000256" key="2">
    <source>
        <dbReference type="ARBA" id="ARBA00008507"/>
    </source>
</evidence>
<evidence type="ECO:0000256" key="1">
    <source>
        <dbReference type="ARBA" id="ARBA00004173"/>
    </source>
</evidence>
<evidence type="ECO:0000256" key="3">
    <source>
        <dbReference type="ARBA" id="ARBA00023128"/>
    </source>
</evidence>